<dbReference type="SUPFAM" id="SSF56935">
    <property type="entry name" value="Porins"/>
    <property type="match status" value="1"/>
</dbReference>
<evidence type="ECO:0000256" key="3">
    <source>
        <dbReference type="ARBA" id="ARBA00022452"/>
    </source>
</evidence>
<organism evidence="9 10">
    <name type="scientific">Chitinophaga alhagiae</name>
    <dbReference type="NCBI Taxonomy" id="2203219"/>
    <lineage>
        <taxon>Bacteria</taxon>
        <taxon>Pseudomonadati</taxon>
        <taxon>Bacteroidota</taxon>
        <taxon>Chitinophagia</taxon>
        <taxon>Chitinophagales</taxon>
        <taxon>Chitinophagaceae</taxon>
        <taxon>Chitinophaga</taxon>
    </lineage>
</organism>
<dbReference type="InterPro" id="IPR012910">
    <property type="entry name" value="Plug_dom"/>
</dbReference>
<dbReference type="PROSITE" id="PS52016">
    <property type="entry name" value="TONB_DEPENDENT_REC_3"/>
    <property type="match status" value="1"/>
</dbReference>
<evidence type="ECO:0000256" key="5">
    <source>
        <dbReference type="ARBA" id="ARBA00023136"/>
    </source>
</evidence>
<evidence type="ECO:0000256" key="7">
    <source>
        <dbReference type="PROSITE-ProRule" id="PRU01360"/>
    </source>
</evidence>
<keyword evidence="4 7" id="KW-0812">Transmembrane</keyword>
<dbReference type="Pfam" id="PF07715">
    <property type="entry name" value="Plug"/>
    <property type="match status" value="1"/>
</dbReference>
<evidence type="ECO:0000256" key="6">
    <source>
        <dbReference type="ARBA" id="ARBA00023237"/>
    </source>
</evidence>
<keyword evidence="6 7" id="KW-0998">Cell outer membrane</keyword>
<evidence type="ECO:0000259" key="8">
    <source>
        <dbReference type="Pfam" id="PF07715"/>
    </source>
</evidence>
<dbReference type="InterPro" id="IPR037066">
    <property type="entry name" value="Plug_dom_sf"/>
</dbReference>
<evidence type="ECO:0000256" key="2">
    <source>
        <dbReference type="ARBA" id="ARBA00022448"/>
    </source>
</evidence>
<evidence type="ECO:0000313" key="10">
    <source>
        <dbReference type="Proteomes" id="UP000246099"/>
    </source>
</evidence>
<comment type="subcellular location">
    <subcellularLocation>
        <location evidence="1 7">Cell outer membrane</location>
        <topology evidence="1 7">Multi-pass membrane protein</topology>
    </subcellularLocation>
</comment>
<keyword evidence="3 7" id="KW-1134">Transmembrane beta strand</keyword>
<dbReference type="Pfam" id="PF13715">
    <property type="entry name" value="CarbopepD_reg_2"/>
    <property type="match status" value="1"/>
</dbReference>
<keyword evidence="2 7" id="KW-0813">Transport</keyword>
<keyword evidence="10" id="KW-1185">Reference proteome</keyword>
<proteinExistence type="inferred from homology"/>
<evidence type="ECO:0000256" key="1">
    <source>
        <dbReference type="ARBA" id="ARBA00004571"/>
    </source>
</evidence>
<dbReference type="Gene3D" id="2.60.40.1120">
    <property type="entry name" value="Carboxypeptidase-like, regulatory domain"/>
    <property type="match status" value="1"/>
</dbReference>
<dbReference type="InterPro" id="IPR008969">
    <property type="entry name" value="CarboxyPept-like_regulatory"/>
</dbReference>
<comment type="similarity">
    <text evidence="7">Belongs to the TonB-dependent receptor family.</text>
</comment>
<dbReference type="InterPro" id="IPR023997">
    <property type="entry name" value="TonB-dep_OMP_SusC/RagA_CS"/>
</dbReference>
<gene>
    <name evidence="9" type="ORF">DLD77_00485</name>
</gene>
<name>A0ABN5LPB2_9BACT</name>
<protein>
    <submittedName>
        <fullName evidence="9">SusC/RagA family TonB-linked outer membrane protein</fullName>
    </submittedName>
</protein>
<dbReference type="NCBIfam" id="TIGR04057">
    <property type="entry name" value="SusC_RagA_signa"/>
    <property type="match status" value="1"/>
</dbReference>
<dbReference type="NCBIfam" id="TIGR04056">
    <property type="entry name" value="OMP_RagA_SusC"/>
    <property type="match status" value="1"/>
</dbReference>
<feature type="domain" description="TonB-dependent receptor plug" evidence="8">
    <location>
        <begin position="230"/>
        <end position="334"/>
    </location>
</feature>
<keyword evidence="5 7" id="KW-0472">Membrane</keyword>
<dbReference type="InterPro" id="IPR039426">
    <property type="entry name" value="TonB-dep_rcpt-like"/>
</dbReference>
<dbReference type="InterPro" id="IPR036942">
    <property type="entry name" value="Beta-barrel_TonB_sf"/>
</dbReference>
<dbReference type="EMBL" id="CP029600">
    <property type="protein sequence ID" value="AWO00290.1"/>
    <property type="molecule type" value="Genomic_DNA"/>
</dbReference>
<sequence length="1139" mass="124901">MLLKAKFNPPGRSRPGRTKIFLAMRLAIIIQLAMCLQISAKSYSQKISVSRQTVSLKTVFREIEQQSNYRFFYKDRIVKLAGTVSINMKDASLHEVLDFCLPPKGLTYDIVDDMVVIREKNNAPPPATSASAPQDTELKGTVKDESGVALPGASVRLKGTSQGASTDAKGGFTLRVPAHGATLEVSFVGYETQEVSVAAGATAISIVLKTRELKGDEVVVVGYGTQKRSQLIGSVSQIGGKDISNRPVAQLSQALTGQLPGLTVIQRNGRPGQAANLNVRGIGSFGATPSALILVDGIPTGSFNDIDPNDVESISVLKDASSAAIYGARAANGVILVTTKTGSISQKMRVSYNGYVGMQRITATPSFVNSWEYAELMNEAEPGSYSAGDIEKFRNGSDPDNFPNADYISASFKESFLQTGHNISLSSGNENTQYVLSLGYLNQDGVVKGNQFNRYNVRLNLGTSLHKNLKLTARLSAIQSGTVEPATPATLDVTDMMGIITNVVRYTPIYPIKMTNGDWGTGVVNKGNPVGWLESESFYRGRSLDLNGNLRLDWFVIPDLKLSLLGGYTQTQGQDKTFLATQRINDNIFLGPSSLSQFNSYSNYKTMQALAEYRKQVKRHEFGVLAGYSFEEQYSEDLRAARTNLPSNDLTELDLGDPSTQTNSGTAAEYALQSVFGRLQYNFGRKYLAEATLRYDGSSRFPQNDKYGLFPSMAVGWRISEEPFLKDRFNWLDELKLKASYGRLGNQNIGNYPYQNLLRTGFNYPFGGQVSAGVSRTTITDPTIHWETTRTQDAGLEASFLKNMFSISLSYFDRYTYDILVSPSSSVSWVLGASVGQQNSGKLSNKGWEFTFNHRHHIGAVQYHAGANLSIINNKVLDLGVGNIQQPNGLVGNGSTLFIGFPMNLYYGYVADGLFADEADVAAWKAGNDMTAISASPKPGDIRYKDISGPDGKPDGKVTAAYDRTFLGSTIPKYTYGINLGASWKGFDLSVLLQGIGGVKGFLNNYNGWAFYQNGNVQRWQMEERWTKENPNPNAKYPRMEIITNQGTPNTLMSSYWMLNSAYLRLKNLQLGYAVPAAWLQRAGIAGARISLSAENLFTWSNYRKGWDPETNTGGSYFTIAQGYYPIMANYTLGLNINF</sequence>
<evidence type="ECO:0000313" key="9">
    <source>
        <dbReference type="EMBL" id="AWO00290.1"/>
    </source>
</evidence>
<dbReference type="SUPFAM" id="SSF49464">
    <property type="entry name" value="Carboxypeptidase regulatory domain-like"/>
    <property type="match status" value="1"/>
</dbReference>
<dbReference type="Proteomes" id="UP000246099">
    <property type="component" value="Chromosome"/>
</dbReference>
<dbReference type="InterPro" id="IPR023996">
    <property type="entry name" value="TonB-dep_OMP_SusC/RagA"/>
</dbReference>
<accession>A0ABN5LPB2</accession>
<reference evidence="9 10" key="1">
    <citation type="submission" date="2018-05" db="EMBL/GenBank/DDBJ databases">
        <title>Chitinophaga sp. nov., isolated from rhizosphere soil of Alhagi.</title>
        <authorList>
            <person name="Liu Y."/>
        </authorList>
    </citation>
    <scope>NUCLEOTIDE SEQUENCE [LARGE SCALE GENOMIC DNA]</scope>
    <source>
        <strain evidence="9 10">T22</strain>
    </source>
</reference>
<dbReference type="Gene3D" id="2.170.130.10">
    <property type="entry name" value="TonB-dependent receptor, plug domain"/>
    <property type="match status" value="1"/>
</dbReference>
<dbReference type="Gene3D" id="2.40.170.20">
    <property type="entry name" value="TonB-dependent receptor, beta-barrel domain"/>
    <property type="match status" value="1"/>
</dbReference>
<evidence type="ECO:0000256" key="4">
    <source>
        <dbReference type="ARBA" id="ARBA00022692"/>
    </source>
</evidence>